<evidence type="ECO:0000313" key="1">
    <source>
        <dbReference type="EMBL" id="VFJ70894.1"/>
    </source>
</evidence>
<protein>
    <submittedName>
        <fullName evidence="1">Uncharacterized protein</fullName>
    </submittedName>
</protein>
<sequence length="114" mass="13252">MARTRQWCSCPQTAWESEIGLCAQTDREKIHKMPLYLYPNIYESGSIPEGWEPDRGAVIKYPVRNRKVRQYLQGLLPGKWQKVIKNGNIGELHYFEHESGTTAGVKYFPHEDMP</sequence>
<organism evidence="1">
    <name type="scientific">Candidatus Kentrum sp. FW</name>
    <dbReference type="NCBI Taxonomy" id="2126338"/>
    <lineage>
        <taxon>Bacteria</taxon>
        <taxon>Pseudomonadati</taxon>
        <taxon>Pseudomonadota</taxon>
        <taxon>Gammaproteobacteria</taxon>
        <taxon>Candidatus Kentrum</taxon>
    </lineage>
</organism>
<gene>
    <name evidence="1" type="ORF">BECKFW1821C_GA0114237_102512</name>
</gene>
<dbReference type="EMBL" id="CAADFE010000025">
    <property type="protein sequence ID" value="VFJ70894.1"/>
    <property type="molecule type" value="Genomic_DNA"/>
</dbReference>
<proteinExistence type="predicted"/>
<dbReference type="AlphaFoldDB" id="A0A450TRK6"/>
<accession>A0A450TRK6</accession>
<name>A0A450TRK6_9GAMM</name>
<reference evidence="1" key="1">
    <citation type="submission" date="2019-02" db="EMBL/GenBank/DDBJ databases">
        <authorList>
            <person name="Gruber-Vodicka R. H."/>
            <person name="Seah K. B. B."/>
        </authorList>
    </citation>
    <scope>NUCLEOTIDE SEQUENCE</scope>
    <source>
        <strain evidence="1">BECK_BZ131</strain>
    </source>
</reference>